<protein>
    <submittedName>
        <fullName evidence="1">Uncharacterized protein</fullName>
    </submittedName>
</protein>
<evidence type="ECO:0000313" key="2">
    <source>
        <dbReference type="Proteomes" id="UP001418222"/>
    </source>
</evidence>
<keyword evidence="2" id="KW-1185">Reference proteome</keyword>
<name>A0AAP0G4P6_9ASPA</name>
<gene>
    <name evidence="1" type="ORF">KSP39_PZI012444</name>
</gene>
<organism evidence="1 2">
    <name type="scientific">Platanthera zijinensis</name>
    <dbReference type="NCBI Taxonomy" id="2320716"/>
    <lineage>
        <taxon>Eukaryota</taxon>
        <taxon>Viridiplantae</taxon>
        <taxon>Streptophyta</taxon>
        <taxon>Embryophyta</taxon>
        <taxon>Tracheophyta</taxon>
        <taxon>Spermatophyta</taxon>
        <taxon>Magnoliopsida</taxon>
        <taxon>Liliopsida</taxon>
        <taxon>Asparagales</taxon>
        <taxon>Orchidaceae</taxon>
        <taxon>Orchidoideae</taxon>
        <taxon>Orchideae</taxon>
        <taxon>Orchidinae</taxon>
        <taxon>Platanthera</taxon>
    </lineage>
</organism>
<dbReference type="AlphaFoldDB" id="A0AAP0G4P6"/>
<comment type="caution">
    <text evidence="1">The sequence shown here is derived from an EMBL/GenBank/DDBJ whole genome shotgun (WGS) entry which is preliminary data.</text>
</comment>
<sequence>MQRPIPWRRSDDTCPLVWSVRRHLRHLHGYQPKVPYIHIIVALLDRLDYDQSGLLDIEMVDVSFSDVRFVLELHGVELAELRAIWFLLVLGADVSCVLCGEVGDDSAHCRADGGDGFNDGEGFGVEERQGFF</sequence>
<proteinExistence type="predicted"/>
<dbReference type="EMBL" id="JBBWWQ010000010">
    <property type="protein sequence ID" value="KAK8936778.1"/>
    <property type="molecule type" value="Genomic_DNA"/>
</dbReference>
<accession>A0AAP0G4P6</accession>
<dbReference type="Proteomes" id="UP001418222">
    <property type="component" value="Unassembled WGS sequence"/>
</dbReference>
<reference evidence="1 2" key="1">
    <citation type="journal article" date="2022" name="Nat. Plants">
        <title>Genomes of leafy and leafless Platanthera orchids illuminate the evolution of mycoheterotrophy.</title>
        <authorList>
            <person name="Li M.H."/>
            <person name="Liu K.W."/>
            <person name="Li Z."/>
            <person name="Lu H.C."/>
            <person name="Ye Q.L."/>
            <person name="Zhang D."/>
            <person name="Wang J.Y."/>
            <person name="Li Y.F."/>
            <person name="Zhong Z.M."/>
            <person name="Liu X."/>
            <person name="Yu X."/>
            <person name="Liu D.K."/>
            <person name="Tu X.D."/>
            <person name="Liu B."/>
            <person name="Hao Y."/>
            <person name="Liao X.Y."/>
            <person name="Jiang Y.T."/>
            <person name="Sun W.H."/>
            <person name="Chen J."/>
            <person name="Chen Y.Q."/>
            <person name="Ai Y."/>
            <person name="Zhai J.W."/>
            <person name="Wu S.S."/>
            <person name="Zhou Z."/>
            <person name="Hsiao Y.Y."/>
            <person name="Wu W.L."/>
            <person name="Chen Y.Y."/>
            <person name="Lin Y.F."/>
            <person name="Hsu J.L."/>
            <person name="Li C.Y."/>
            <person name="Wang Z.W."/>
            <person name="Zhao X."/>
            <person name="Zhong W.Y."/>
            <person name="Ma X.K."/>
            <person name="Ma L."/>
            <person name="Huang J."/>
            <person name="Chen G.Z."/>
            <person name="Huang M.Z."/>
            <person name="Huang L."/>
            <person name="Peng D.H."/>
            <person name="Luo Y.B."/>
            <person name="Zou S.Q."/>
            <person name="Chen S.P."/>
            <person name="Lan S."/>
            <person name="Tsai W.C."/>
            <person name="Van de Peer Y."/>
            <person name="Liu Z.J."/>
        </authorList>
    </citation>
    <scope>NUCLEOTIDE SEQUENCE [LARGE SCALE GENOMIC DNA]</scope>
    <source>
        <strain evidence="1">Lor287</strain>
    </source>
</reference>
<evidence type="ECO:0000313" key="1">
    <source>
        <dbReference type="EMBL" id="KAK8936778.1"/>
    </source>
</evidence>